<dbReference type="SMART" id="SM00367">
    <property type="entry name" value="LRR_CC"/>
    <property type="match status" value="5"/>
</dbReference>
<accession>A0A2V0NLN8</accession>
<dbReference type="GO" id="GO:0019005">
    <property type="term" value="C:SCF ubiquitin ligase complex"/>
    <property type="evidence" value="ECO:0007669"/>
    <property type="project" value="TreeGrafter"/>
</dbReference>
<organism evidence="3 4">
    <name type="scientific">Raphidocelis subcapitata</name>
    <dbReference type="NCBI Taxonomy" id="307507"/>
    <lineage>
        <taxon>Eukaryota</taxon>
        <taxon>Viridiplantae</taxon>
        <taxon>Chlorophyta</taxon>
        <taxon>core chlorophytes</taxon>
        <taxon>Chlorophyceae</taxon>
        <taxon>CS clade</taxon>
        <taxon>Sphaeropleales</taxon>
        <taxon>Selenastraceae</taxon>
        <taxon>Raphidocelis</taxon>
    </lineage>
</organism>
<evidence type="ECO:0000313" key="3">
    <source>
        <dbReference type="EMBL" id="GBF88346.1"/>
    </source>
</evidence>
<dbReference type="GO" id="GO:0005930">
    <property type="term" value="C:axoneme"/>
    <property type="evidence" value="ECO:0007669"/>
    <property type="project" value="UniProtKB-SubCell"/>
</dbReference>
<keyword evidence="4" id="KW-1185">Reference proteome</keyword>
<dbReference type="STRING" id="307507.A0A2V0NLN8"/>
<dbReference type="InterPro" id="IPR001810">
    <property type="entry name" value="F-box_dom"/>
</dbReference>
<dbReference type="InParanoid" id="A0A2V0NLN8"/>
<dbReference type="PANTHER" id="PTHR13318">
    <property type="entry name" value="PARTNER OF PAIRED, ISOFORM B-RELATED"/>
    <property type="match status" value="1"/>
</dbReference>
<name>A0A2V0NLN8_9CHLO</name>
<reference evidence="3 4" key="1">
    <citation type="journal article" date="2018" name="Sci. Rep.">
        <title>Raphidocelis subcapitata (=Pseudokirchneriella subcapitata) provides an insight into genome evolution and environmental adaptations in the Sphaeropleales.</title>
        <authorList>
            <person name="Suzuki S."/>
            <person name="Yamaguchi H."/>
            <person name="Nakajima N."/>
            <person name="Kawachi M."/>
        </authorList>
    </citation>
    <scope>NUCLEOTIDE SEQUENCE [LARGE SCALE GENOMIC DNA]</scope>
    <source>
        <strain evidence="3 4">NIES-35</strain>
    </source>
</reference>
<sequence length="664" mass="66315">MAQPALDDTGARAPCALPDEAVHVIVSRLPLRSLAALRLASRAWAGDVERCAPQLRAALPARGAAGCCRRHAAEQRRAALGALSARFGGAAALTIALRRGAGRDASTAPAAAVGLEPLAALPRLRSLRIEVEREDGSAGGSPVWQPANAWAAGQHQRGGCAGCAAGDDAAAAAAVDAGTSSSCAGGPTAGAQQHQHHQPDGCAFAGGLAALSRLTSLTLLGAGAYAPTPPAGPAAAEGAGAGPAARGAGRSALASELARLPLRRLDTDRLEELARPGGGATDLALLPGLRSLRLRVPLLASRSLWLDVASLPALTSLRVDVARAAAACGGRFHLRDALAPLGCLPGLRELRLGGFHSLCDRDLALAARLSALTSLHLRLCDGPFHGEEPLPGGRVTRDGAAALARGAPRLEFLGLAGAAASRAALAELLAALRALRGLDLSGVLEADDALLLSACGPPGGLPPRLASLRLARCPNVGDAGLAALAARCTGLERLDVSRDARAGGGRTVGAGIVGRGGGGGGVTDSGLAALAALPRLRELRLDGARGVTARGVAALAAGGGGAARGPPPLEVLSVCGCPGVCDAALGALGAALDGTLRVLRADDCPQITNRGLRRLLPLGALEELSLKGTLVEPRGPAWAALSARAARVACDPRAGLHAMGLDYD</sequence>
<dbReference type="InterPro" id="IPR006553">
    <property type="entry name" value="Leu-rich_rpt_Cys-con_subtyp"/>
</dbReference>
<dbReference type="SUPFAM" id="SSF52047">
    <property type="entry name" value="RNI-like"/>
    <property type="match status" value="1"/>
</dbReference>
<evidence type="ECO:0000256" key="1">
    <source>
        <dbReference type="ARBA" id="ARBA00004430"/>
    </source>
</evidence>
<dbReference type="InterPro" id="IPR032675">
    <property type="entry name" value="LRR_dom_sf"/>
</dbReference>
<evidence type="ECO:0000259" key="2">
    <source>
        <dbReference type="Pfam" id="PF00646"/>
    </source>
</evidence>
<protein>
    <recommendedName>
        <fullName evidence="2">F-box domain-containing protein</fullName>
    </recommendedName>
</protein>
<comment type="caution">
    <text evidence="3">The sequence shown here is derived from an EMBL/GenBank/DDBJ whole genome shotgun (WGS) entry which is preliminary data.</text>
</comment>
<dbReference type="Pfam" id="PF00646">
    <property type="entry name" value="F-box"/>
    <property type="match status" value="1"/>
</dbReference>
<dbReference type="AlphaFoldDB" id="A0A2V0NLN8"/>
<proteinExistence type="predicted"/>
<gene>
    <name evidence="3" type="ORF">Rsub_01058</name>
</gene>
<dbReference type="PANTHER" id="PTHR13318:SF190">
    <property type="entry name" value="PARTNER OF PAIRED, ISOFORM B"/>
    <property type="match status" value="1"/>
</dbReference>
<evidence type="ECO:0000313" key="4">
    <source>
        <dbReference type="Proteomes" id="UP000247498"/>
    </source>
</evidence>
<dbReference type="SUPFAM" id="SSF81383">
    <property type="entry name" value="F-box domain"/>
    <property type="match status" value="1"/>
</dbReference>
<dbReference type="OrthoDB" id="10667979at2759"/>
<comment type="subcellular location">
    <subcellularLocation>
        <location evidence="1">Cytoplasm</location>
        <location evidence="1">Cytoskeleton</location>
        <location evidence="1">Cilium axoneme</location>
    </subcellularLocation>
</comment>
<dbReference type="InterPro" id="IPR036047">
    <property type="entry name" value="F-box-like_dom_sf"/>
</dbReference>
<dbReference type="EMBL" id="BDRX01000004">
    <property type="protein sequence ID" value="GBF88346.1"/>
    <property type="molecule type" value="Genomic_DNA"/>
</dbReference>
<dbReference type="Proteomes" id="UP000247498">
    <property type="component" value="Unassembled WGS sequence"/>
</dbReference>
<dbReference type="GO" id="GO:0031146">
    <property type="term" value="P:SCF-dependent proteasomal ubiquitin-dependent protein catabolic process"/>
    <property type="evidence" value="ECO:0007669"/>
    <property type="project" value="TreeGrafter"/>
</dbReference>
<feature type="domain" description="F-box" evidence="2">
    <location>
        <begin position="17"/>
        <end position="44"/>
    </location>
</feature>
<dbReference type="Gene3D" id="3.80.10.10">
    <property type="entry name" value="Ribonuclease Inhibitor"/>
    <property type="match status" value="2"/>
</dbReference>